<keyword evidence="4" id="KW-0378">Hydrolase</keyword>
<organism evidence="14 15">
    <name type="scientific">Popillia japonica</name>
    <name type="common">Japanese beetle</name>
    <dbReference type="NCBI Taxonomy" id="7064"/>
    <lineage>
        <taxon>Eukaryota</taxon>
        <taxon>Metazoa</taxon>
        <taxon>Ecdysozoa</taxon>
        <taxon>Arthropoda</taxon>
        <taxon>Hexapoda</taxon>
        <taxon>Insecta</taxon>
        <taxon>Pterygota</taxon>
        <taxon>Neoptera</taxon>
        <taxon>Endopterygota</taxon>
        <taxon>Coleoptera</taxon>
        <taxon>Polyphaga</taxon>
        <taxon>Scarabaeiformia</taxon>
        <taxon>Scarabaeidae</taxon>
        <taxon>Rutelinae</taxon>
        <taxon>Popillia</taxon>
    </lineage>
</organism>
<gene>
    <name evidence="14" type="ORF">QE152_g40231</name>
</gene>
<dbReference type="InterPro" id="IPR036875">
    <property type="entry name" value="Znf_CCHC_sf"/>
</dbReference>
<evidence type="ECO:0000259" key="13">
    <source>
        <dbReference type="PROSITE" id="PS50994"/>
    </source>
</evidence>
<keyword evidence="8" id="KW-0808">Transferase</keyword>
<dbReference type="PROSITE" id="PS50158">
    <property type="entry name" value="ZF_CCHC"/>
    <property type="match status" value="1"/>
</dbReference>
<feature type="domain" description="Integrase catalytic" evidence="13">
    <location>
        <begin position="321"/>
        <end position="464"/>
    </location>
</feature>
<dbReference type="Gene3D" id="3.30.420.10">
    <property type="entry name" value="Ribonuclease H-like superfamily/Ribonuclease H"/>
    <property type="match status" value="2"/>
</dbReference>
<keyword evidence="10" id="KW-0863">Zinc-finger</keyword>
<dbReference type="SMART" id="SM00343">
    <property type="entry name" value="ZnF_C2HC"/>
    <property type="match status" value="1"/>
</dbReference>
<dbReference type="GO" id="GO:0008270">
    <property type="term" value="F:zinc ion binding"/>
    <property type="evidence" value="ECO:0007669"/>
    <property type="project" value="UniProtKB-KW"/>
</dbReference>
<dbReference type="InterPro" id="IPR025724">
    <property type="entry name" value="GAG-pre-integrase_dom"/>
</dbReference>
<dbReference type="InterPro" id="IPR001878">
    <property type="entry name" value="Znf_CCHC"/>
</dbReference>
<dbReference type="InterPro" id="IPR036397">
    <property type="entry name" value="RNaseH_sf"/>
</dbReference>
<keyword evidence="5" id="KW-0460">Magnesium</keyword>
<keyword evidence="1" id="KW-0540">Nuclease</keyword>
<keyword evidence="8" id="KW-0548">Nucleotidyltransferase</keyword>
<dbReference type="SUPFAM" id="SSF53098">
    <property type="entry name" value="Ribonuclease H-like"/>
    <property type="match status" value="2"/>
</dbReference>
<evidence type="ECO:0000256" key="9">
    <source>
        <dbReference type="ARBA" id="ARBA00023172"/>
    </source>
</evidence>
<dbReference type="AlphaFoldDB" id="A0AAW1HSD9"/>
<evidence type="ECO:0000256" key="1">
    <source>
        <dbReference type="ARBA" id="ARBA00022722"/>
    </source>
</evidence>
<keyword evidence="9" id="KW-0233">DNA recombination</keyword>
<dbReference type="GO" id="GO:0003676">
    <property type="term" value="F:nucleic acid binding"/>
    <property type="evidence" value="ECO:0007669"/>
    <property type="project" value="InterPro"/>
</dbReference>
<keyword evidence="15" id="KW-1185">Reference proteome</keyword>
<evidence type="ECO:0000313" key="14">
    <source>
        <dbReference type="EMBL" id="KAK9679158.1"/>
    </source>
</evidence>
<evidence type="ECO:0000259" key="12">
    <source>
        <dbReference type="PROSITE" id="PS50158"/>
    </source>
</evidence>
<feature type="domain" description="CCHC-type" evidence="12">
    <location>
        <begin position="71"/>
        <end position="87"/>
    </location>
</feature>
<dbReference type="InterPro" id="IPR012337">
    <property type="entry name" value="RNaseH-like_sf"/>
</dbReference>
<keyword evidence="2" id="KW-0479">Metal-binding</keyword>
<keyword evidence="7" id="KW-0695">RNA-directed DNA polymerase</keyword>
<keyword evidence="6" id="KW-0229">DNA integration</keyword>
<evidence type="ECO:0000256" key="2">
    <source>
        <dbReference type="ARBA" id="ARBA00022723"/>
    </source>
</evidence>
<dbReference type="SUPFAM" id="SSF57756">
    <property type="entry name" value="Retrovirus zinc finger-like domains"/>
    <property type="match status" value="1"/>
</dbReference>
<name>A0AAW1HSD9_POPJA</name>
<proteinExistence type="predicted"/>
<dbReference type="Pfam" id="PF13976">
    <property type="entry name" value="gag_pre-integrs"/>
    <property type="match status" value="1"/>
</dbReference>
<reference evidence="14 15" key="1">
    <citation type="journal article" date="2024" name="BMC Genomics">
        <title>De novo assembly and annotation of Popillia japonica's genome with initial clues to its potential as an invasive pest.</title>
        <authorList>
            <person name="Cucini C."/>
            <person name="Boschi S."/>
            <person name="Funari R."/>
            <person name="Cardaioli E."/>
            <person name="Iannotti N."/>
            <person name="Marturano G."/>
            <person name="Paoli F."/>
            <person name="Bruttini M."/>
            <person name="Carapelli A."/>
            <person name="Frati F."/>
            <person name="Nardi F."/>
        </authorList>
    </citation>
    <scope>NUCLEOTIDE SEQUENCE [LARGE SCALE GENOMIC DNA]</scope>
    <source>
        <strain evidence="14">DMR45628</strain>
    </source>
</reference>
<dbReference type="GO" id="GO:0015074">
    <property type="term" value="P:DNA integration"/>
    <property type="evidence" value="ECO:0007669"/>
    <property type="project" value="InterPro"/>
</dbReference>
<dbReference type="EMBL" id="JASPKY010001077">
    <property type="protein sequence ID" value="KAK9679158.1"/>
    <property type="molecule type" value="Genomic_DNA"/>
</dbReference>
<evidence type="ECO:0000256" key="6">
    <source>
        <dbReference type="ARBA" id="ARBA00022908"/>
    </source>
</evidence>
<evidence type="ECO:0000256" key="3">
    <source>
        <dbReference type="ARBA" id="ARBA00022759"/>
    </source>
</evidence>
<keyword evidence="3" id="KW-0255">Endonuclease</keyword>
<evidence type="ECO:0000313" key="15">
    <source>
        <dbReference type="Proteomes" id="UP001458880"/>
    </source>
</evidence>
<evidence type="ECO:0000256" key="8">
    <source>
        <dbReference type="ARBA" id="ARBA00022932"/>
    </source>
</evidence>
<dbReference type="InterPro" id="IPR001584">
    <property type="entry name" value="Integrase_cat-core"/>
</dbReference>
<protein>
    <submittedName>
        <fullName evidence="14">GAG-pre-integrase domain</fullName>
    </submittedName>
</protein>
<keyword evidence="10" id="KW-0862">Zinc</keyword>
<dbReference type="InterPro" id="IPR039537">
    <property type="entry name" value="Retrotran_Ty1/copia-like"/>
</dbReference>
<evidence type="ECO:0000256" key="4">
    <source>
        <dbReference type="ARBA" id="ARBA00022801"/>
    </source>
</evidence>
<sequence length="539" mass="62760">MELCDKVCHLLLSMPEEYDNVITALETMNNEKELTVEFIKARLLDAELKLKNKDIKLEKTEMDFSAQRTQKCFKCGKPGHKAYQCKQIWRDNSRGRSSNRGRGYSRGRSRNYSREVNITENDNKSVESFFSAYDASEHKPILSNNQIITFIINSAATENLVQDKCEKLMYDIKILLWSYRELIANGQYLTAKKKGFLDGYYNGKKIEICALLLPGLCNNIISVKQLVNKGYTVTFKNRNSTIFGFGKIYYGEHFGKLYVLKLQLDNNEKCNINIDNDEDGIWHKRLGHLNRKCLKIMNLPVSNKVCSSCMKAKSTRLPFKTISKPKSFKIGDLIHTDITGPAKTSTNEGFKYMQTIIDDYSHYTVVCLLKNKSEAANNLIYYIKRLEREKDVKVKRIRCDNGGEYTARWFKDYCNQNGIIMEYTYIRIRCDNGGEYTARWFKDYCNHNGIKMEYTYPYSPQQNGTRTLYDKVRTMLNKSHLPSHLWVEAVLCATHLLNRSPSSAINFEIPVIRFEMTLDLHKIKIYGAKTWMDKYTKRR</sequence>
<feature type="region of interest" description="Disordered" evidence="11">
    <location>
        <begin position="93"/>
        <end position="115"/>
    </location>
</feature>
<dbReference type="PROSITE" id="PS50994">
    <property type="entry name" value="INTEGRASE"/>
    <property type="match status" value="1"/>
</dbReference>
<evidence type="ECO:0000256" key="5">
    <source>
        <dbReference type="ARBA" id="ARBA00022842"/>
    </source>
</evidence>
<keyword evidence="8" id="KW-0239">DNA-directed DNA polymerase</keyword>
<dbReference type="PANTHER" id="PTHR42648:SF11">
    <property type="entry name" value="TRANSPOSON TY4-P GAG-POL POLYPROTEIN"/>
    <property type="match status" value="1"/>
</dbReference>
<feature type="compositionally biased region" description="Basic residues" evidence="11">
    <location>
        <begin position="97"/>
        <end position="111"/>
    </location>
</feature>
<evidence type="ECO:0000256" key="7">
    <source>
        <dbReference type="ARBA" id="ARBA00022918"/>
    </source>
</evidence>
<dbReference type="Pfam" id="PF00665">
    <property type="entry name" value="rve"/>
    <property type="match status" value="1"/>
</dbReference>
<accession>A0AAW1HSD9</accession>
<dbReference type="Proteomes" id="UP001458880">
    <property type="component" value="Unassembled WGS sequence"/>
</dbReference>
<comment type="caution">
    <text evidence="14">The sequence shown here is derived from an EMBL/GenBank/DDBJ whole genome shotgun (WGS) entry which is preliminary data.</text>
</comment>
<dbReference type="Pfam" id="PF00098">
    <property type="entry name" value="zf-CCHC"/>
    <property type="match status" value="1"/>
</dbReference>
<evidence type="ECO:0000256" key="11">
    <source>
        <dbReference type="SAM" id="MobiDB-lite"/>
    </source>
</evidence>
<dbReference type="PANTHER" id="PTHR42648">
    <property type="entry name" value="TRANSPOSASE, PUTATIVE-RELATED"/>
    <property type="match status" value="1"/>
</dbReference>
<evidence type="ECO:0000256" key="10">
    <source>
        <dbReference type="PROSITE-ProRule" id="PRU00047"/>
    </source>
</evidence>